<keyword evidence="4 6" id="KW-1133">Transmembrane helix</keyword>
<comment type="similarity">
    <text evidence="2">Belongs to the DsbD family.</text>
</comment>
<dbReference type="InterPro" id="IPR051790">
    <property type="entry name" value="Cytochrome_c-biogenesis_DsbD"/>
</dbReference>
<evidence type="ECO:0000256" key="1">
    <source>
        <dbReference type="ARBA" id="ARBA00004141"/>
    </source>
</evidence>
<comment type="subcellular location">
    <subcellularLocation>
        <location evidence="1">Membrane</location>
        <topology evidence="1">Multi-pass membrane protein</topology>
    </subcellularLocation>
</comment>
<dbReference type="AlphaFoldDB" id="A0A0B2BQ37"/>
<accession>A0A0B2BQ37</accession>
<dbReference type="PANTHER" id="PTHR31272:SF4">
    <property type="entry name" value="CYTOCHROME C-TYPE BIOGENESIS PROTEIN HI_1454-RELATED"/>
    <property type="match status" value="1"/>
</dbReference>
<dbReference type="InterPro" id="IPR003834">
    <property type="entry name" value="Cyt_c_assmbl_TM_dom"/>
</dbReference>
<comment type="caution">
    <text evidence="8">The sequence shown here is derived from an EMBL/GenBank/DDBJ whole genome shotgun (WGS) entry which is preliminary data.</text>
</comment>
<feature type="transmembrane region" description="Helical" evidence="6">
    <location>
        <begin position="180"/>
        <end position="202"/>
    </location>
</feature>
<dbReference type="RefSeq" id="WP_039339840.1">
    <property type="nucleotide sequence ID" value="NZ_PGEZ01000001.1"/>
</dbReference>
<feature type="domain" description="Cytochrome C biogenesis protein transmembrane" evidence="7">
    <location>
        <begin position="16"/>
        <end position="217"/>
    </location>
</feature>
<evidence type="ECO:0000313" key="8">
    <source>
        <dbReference type="EMBL" id="PJJ58181.1"/>
    </source>
</evidence>
<dbReference type="EMBL" id="PGEZ01000001">
    <property type="protein sequence ID" value="PJJ58181.1"/>
    <property type="molecule type" value="Genomic_DNA"/>
</dbReference>
<protein>
    <submittedName>
        <fullName evidence="8">Cytochrome c-type biogenesis protein</fullName>
    </submittedName>
</protein>
<keyword evidence="3 6" id="KW-0812">Transmembrane</keyword>
<reference evidence="8 9" key="1">
    <citation type="submission" date="2017-11" db="EMBL/GenBank/DDBJ databases">
        <title>Genomic Encyclopedia of Archaeal and Bacterial Type Strains, Phase II (KMG-II): From Individual Species to Whole Genera.</title>
        <authorList>
            <person name="Goeker M."/>
        </authorList>
    </citation>
    <scope>NUCLEOTIDE SEQUENCE [LARGE SCALE GENOMIC DNA]</scope>
    <source>
        <strain evidence="8 9">DSM 27763</strain>
    </source>
</reference>
<dbReference type="PANTHER" id="PTHR31272">
    <property type="entry name" value="CYTOCHROME C-TYPE BIOGENESIS PROTEIN HI_1454-RELATED"/>
    <property type="match status" value="1"/>
</dbReference>
<evidence type="ECO:0000256" key="3">
    <source>
        <dbReference type="ARBA" id="ARBA00022692"/>
    </source>
</evidence>
<feature type="transmembrane region" description="Helical" evidence="6">
    <location>
        <begin position="214"/>
        <end position="236"/>
    </location>
</feature>
<evidence type="ECO:0000256" key="6">
    <source>
        <dbReference type="SAM" id="Phobius"/>
    </source>
</evidence>
<name>A0A0B2BQ37_9ACTN</name>
<evidence type="ECO:0000256" key="4">
    <source>
        <dbReference type="ARBA" id="ARBA00022989"/>
    </source>
</evidence>
<organism evidence="8 9">
    <name type="scientific">Mumia flava</name>
    <dbReference type="NCBI Taxonomy" id="1348852"/>
    <lineage>
        <taxon>Bacteria</taxon>
        <taxon>Bacillati</taxon>
        <taxon>Actinomycetota</taxon>
        <taxon>Actinomycetes</taxon>
        <taxon>Propionibacteriales</taxon>
        <taxon>Nocardioidaceae</taxon>
        <taxon>Mumia</taxon>
    </lineage>
</organism>
<feature type="transmembrane region" description="Helical" evidence="6">
    <location>
        <begin position="136"/>
        <end position="160"/>
    </location>
</feature>
<evidence type="ECO:0000256" key="2">
    <source>
        <dbReference type="ARBA" id="ARBA00006143"/>
    </source>
</evidence>
<dbReference type="OrthoDB" id="9803065at2"/>
<sequence length="253" mass="26438">MSDWIMDTVLSGSILLAAGVALVAGLVSFFSPCVVPLLPGYLSYVSGMSAAEVVGDDKTLRQRGRLMTGAALFVAGFSVVFVSYGALFGGIGQELRPYEREISIVMGIVLILLGFAFMGFVPWMQRDVRIHAVPSVGLAVAPLLGVLFAIGWTPCIGPALGAVLTLAGSEGTAGRGAFLTLVYCAGLGIPFLLAAGAFGWFMGATSWVRRHQRAISIVGGGMLVVVGVLLVSGLWAQIMIELTVWVGGFRPVV</sequence>
<gene>
    <name evidence="8" type="ORF">CLV56_2426</name>
</gene>
<dbReference type="Pfam" id="PF02683">
    <property type="entry name" value="DsbD_TM"/>
    <property type="match status" value="1"/>
</dbReference>
<proteinExistence type="inferred from homology"/>
<evidence type="ECO:0000256" key="5">
    <source>
        <dbReference type="ARBA" id="ARBA00023136"/>
    </source>
</evidence>
<dbReference type="GO" id="GO:0016020">
    <property type="term" value="C:membrane"/>
    <property type="evidence" value="ECO:0007669"/>
    <property type="project" value="UniProtKB-SubCell"/>
</dbReference>
<feature type="transmembrane region" description="Helical" evidence="6">
    <location>
        <begin position="104"/>
        <end position="124"/>
    </location>
</feature>
<dbReference type="Proteomes" id="UP000230842">
    <property type="component" value="Unassembled WGS sequence"/>
</dbReference>
<feature type="transmembrane region" description="Helical" evidence="6">
    <location>
        <begin position="12"/>
        <end position="38"/>
    </location>
</feature>
<dbReference type="GO" id="GO:0017004">
    <property type="term" value="P:cytochrome complex assembly"/>
    <property type="evidence" value="ECO:0007669"/>
    <property type="project" value="InterPro"/>
</dbReference>
<evidence type="ECO:0000259" key="7">
    <source>
        <dbReference type="Pfam" id="PF02683"/>
    </source>
</evidence>
<keyword evidence="5 6" id="KW-0472">Membrane</keyword>
<keyword evidence="9" id="KW-1185">Reference proteome</keyword>
<evidence type="ECO:0000313" key="9">
    <source>
        <dbReference type="Proteomes" id="UP000230842"/>
    </source>
</evidence>
<feature type="transmembrane region" description="Helical" evidence="6">
    <location>
        <begin position="70"/>
        <end position="92"/>
    </location>
</feature>